<gene>
    <name evidence="1" type="ORF">FF011L_27740</name>
</gene>
<organism evidence="1 2">
    <name type="scientific">Roseimaritima multifibrata</name>
    <dbReference type="NCBI Taxonomy" id="1930274"/>
    <lineage>
        <taxon>Bacteria</taxon>
        <taxon>Pseudomonadati</taxon>
        <taxon>Planctomycetota</taxon>
        <taxon>Planctomycetia</taxon>
        <taxon>Pirellulales</taxon>
        <taxon>Pirellulaceae</taxon>
        <taxon>Roseimaritima</taxon>
    </lineage>
</organism>
<dbReference type="AlphaFoldDB" id="A0A517MGV1"/>
<dbReference type="KEGG" id="rml:FF011L_27740"/>
<sequence length="103" mass="11556">MRSVRAAGLKTFTIRTRMPTIQIAWIFVRNVVAGAYWNCLDKAATTVGSARAILRNYDQRPAVELVDLSEALDTQINLAGSRKYKAELENGPTLLEIYLQTKK</sequence>
<keyword evidence="2" id="KW-1185">Reference proteome</keyword>
<evidence type="ECO:0000313" key="2">
    <source>
        <dbReference type="Proteomes" id="UP000320672"/>
    </source>
</evidence>
<proteinExistence type="predicted"/>
<protein>
    <submittedName>
        <fullName evidence="1">Uncharacterized protein</fullName>
    </submittedName>
</protein>
<dbReference type="Proteomes" id="UP000320672">
    <property type="component" value="Chromosome"/>
</dbReference>
<name>A0A517MGV1_9BACT</name>
<dbReference type="EMBL" id="CP036262">
    <property type="protein sequence ID" value="QDS93997.1"/>
    <property type="molecule type" value="Genomic_DNA"/>
</dbReference>
<reference evidence="1 2" key="1">
    <citation type="submission" date="2019-02" db="EMBL/GenBank/DDBJ databases">
        <title>Deep-cultivation of Planctomycetes and their phenomic and genomic characterization uncovers novel biology.</title>
        <authorList>
            <person name="Wiegand S."/>
            <person name="Jogler M."/>
            <person name="Boedeker C."/>
            <person name="Pinto D."/>
            <person name="Vollmers J."/>
            <person name="Rivas-Marin E."/>
            <person name="Kohn T."/>
            <person name="Peeters S.H."/>
            <person name="Heuer A."/>
            <person name="Rast P."/>
            <person name="Oberbeckmann S."/>
            <person name="Bunk B."/>
            <person name="Jeske O."/>
            <person name="Meyerdierks A."/>
            <person name="Storesund J.E."/>
            <person name="Kallscheuer N."/>
            <person name="Luecker S."/>
            <person name="Lage O.M."/>
            <person name="Pohl T."/>
            <person name="Merkel B.J."/>
            <person name="Hornburger P."/>
            <person name="Mueller R.-W."/>
            <person name="Bruemmer F."/>
            <person name="Labrenz M."/>
            <person name="Spormann A.M."/>
            <person name="Op den Camp H."/>
            <person name="Overmann J."/>
            <person name="Amann R."/>
            <person name="Jetten M.S.M."/>
            <person name="Mascher T."/>
            <person name="Medema M.H."/>
            <person name="Devos D.P."/>
            <person name="Kaster A.-K."/>
            <person name="Ovreas L."/>
            <person name="Rohde M."/>
            <person name="Galperin M.Y."/>
            <person name="Jogler C."/>
        </authorList>
    </citation>
    <scope>NUCLEOTIDE SEQUENCE [LARGE SCALE GENOMIC DNA]</scope>
    <source>
        <strain evidence="1 2">FF011L</strain>
    </source>
</reference>
<evidence type="ECO:0000313" key="1">
    <source>
        <dbReference type="EMBL" id="QDS93997.1"/>
    </source>
</evidence>
<accession>A0A517MGV1</accession>